<name>A0A9E6XYA8_9ACTN</name>
<proteinExistence type="predicted"/>
<dbReference type="EMBL" id="CP087164">
    <property type="protein sequence ID" value="UGS36097.1"/>
    <property type="molecule type" value="Genomic_DNA"/>
</dbReference>
<dbReference type="AlphaFoldDB" id="A0A9E6XYA8"/>
<protein>
    <submittedName>
        <fullName evidence="1">Uncharacterized protein</fullName>
    </submittedName>
</protein>
<dbReference type="RefSeq" id="WP_259315774.1">
    <property type="nucleotide sequence ID" value="NZ_CP087164.1"/>
</dbReference>
<dbReference type="Proteomes" id="UP001162834">
    <property type="component" value="Chromosome"/>
</dbReference>
<reference evidence="1" key="1">
    <citation type="journal article" date="2022" name="Int. J. Syst. Evol. Microbiol.">
        <title>Pseudomonas aegrilactucae sp. nov. and Pseudomonas morbosilactucae sp. nov., pathogens causing bacterial rot of lettuce in Japan.</title>
        <authorList>
            <person name="Sawada H."/>
            <person name="Fujikawa T."/>
            <person name="Satou M."/>
        </authorList>
    </citation>
    <scope>NUCLEOTIDE SEQUENCE</scope>
    <source>
        <strain evidence="1">0166_1</strain>
    </source>
</reference>
<gene>
    <name evidence="1" type="ORF">DSM104329_02495</name>
</gene>
<keyword evidence="2" id="KW-1185">Reference proteome</keyword>
<accession>A0A9E6XYA8</accession>
<organism evidence="1 2">
    <name type="scientific">Capillimicrobium parvum</name>
    <dbReference type="NCBI Taxonomy" id="2884022"/>
    <lineage>
        <taxon>Bacteria</taxon>
        <taxon>Bacillati</taxon>
        <taxon>Actinomycetota</taxon>
        <taxon>Thermoleophilia</taxon>
        <taxon>Solirubrobacterales</taxon>
        <taxon>Capillimicrobiaceae</taxon>
        <taxon>Capillimicrobium</taxon>
    </lineage>
</organism>
<dbReference type="KEGG" id="sbae:DSM104329_02495"/>
<evidence type="ECO:0000313" key="1">
    <source>
        <dbReference type="EMBL" id="UGS36097.1"/>
    </source>
</evidence>
<sequence>MIATVFAFERPDGSWGAVNDDTGRLIGTQIGFLAGVFMARLKVRGADVHPVQVTPAQMADLLLSAGYGSDQAAHRFALIEGQAEDVTDALRWAIDLADLVPLAEVQEPSCQH</sequence>
<evidence type="ECO:0000313" key="2">
    <source>
        <dbReference type="Proteomes" id="UP001162834"/>
    </source>
</evidence>